<dbReference type="EMBL" id="ML976080">
    <property type="protein sequence ID" value="KAF1939489.1"/>
    <property type="molecule type" value="Genomic_DNA"/>
</dbReference>
<keyword evidence="7" id="KW-1185">Reference proteome</keyword>
<evidence type="ECO:0000313" key="6">
    <source>
        <dbReference type="EMBL" id="KAF1939489.1"/>
    </source>
</evidence>
<evidence type="ECO:0000256" key="3">
    <source>
        <dbReference type="ARBA" id="ARBA00023295"/>
    </source>
</evidence>
<keyword evidence="2 6" id="KW-0378">Hydrolase</keyword>
<dbReference type="InterPro" id="IPR023186">
    <property type="entry name" value="IUNH"/>
</dbReference>
<evidence type="ECO:0000256" key="1">
    <source>
        <dbReference type="ARBA" id="ARBA00009176"/>
    </source>
</evidence>
<keyword evidence="4" id="KW-0732">Signal</keyword>
<dbReference type="OrthoDB" id="432381at2759"/>
<protein>
    <submittedName>
        <fullName evidence="6">Inosine/uridine-preferring nucleoside hydrolase</fullName>
    </submittedName>
</protein>
<dbReference type="InterPro" id="IPR001910">
    <property type="entry name" value="Inosine/uridine_hydrolase_dom"/>
</dbReference>
<evidence type="ECO:0000256" key="4">
    <source>
        <dbReference type="SAM" id="SignalP"/>
    </source>
</evidence>
<dbReference type="PANTHER" id="PTHR12304">
    <property type="entry name" value="INOSINE-URIDINE PREFERRING NUCLEOSIDE HYDROLASE"/>
    <property type="match status" value="1"/>
</dbReference>
<evidence type="ECO:0000259" key="5">
    <source>
        <dbReference type="Pfam" id="PF01156"/>
    </source>
</evidence>
<feature type="signal peptide" evidence="4">
    <location>
        <begin position="1"/>
        <end position="22"/>
    </location>
</feature>
<dbReference type="InterPro" id="IPR036452">
    <property type="entry name" value="Ribo_hydro-like"/>
</dbReference>
<dbReference type="AlphaFoldDB" id="A0A6A5SJ92"/>
<evidence type="ECO:0000256" key="2">
    <source>
        <dbReference type="ARBA" id="ARBA00022801"/>
    </source>
</evidence>
<feature type="chain" id="PRO_5025543850" evidence="4">
    <location>
        <begin position="23"/>
        <end position="361"/>
    </location>
</feature>
<dbReference type="PANTHER" id="PTHR12304:SF4">
    <property type="entry name" value="URIDINE NUCLEOSIDASE"/>
    <property type="match status" value="1"/>
</dbReference>
<dbReference type="GO" id="GO:0008477">
    <property type="term" value="F:purine nucleosidase activity"/>
    <property type="evidence" value="ECO:0007669"/>
    <property type="project" value="TreeGrafter"/>
</dbReference>
<accession>A0A6A5SJ92</accession>
<evidence type="ECO:0000313" key="7">
    <source>
        <dbReference type="Proteomes" id="UP000800038"/>
    </source>
</evidence>
<keyword evidence="3" id="KW-0326">Glycosidase</keyword>
<dbReference type="Gene3D" id="3.90.245.10">
    <property type="entry name" value="Ribonucleoside hydrolase-like"/>
    <property type="match status" value="1"/>
</dbReference>
<dbReference type="GO" id="GO:0006152">
    <property type="term" value="P:purine nucleoside catabolic process"/>
    <property type="evidence" value="ECO:0007669"/>
    <property type="project" value="TreeGrafter"/>
</dbReference>
<dbReference type="Proteomes" id="UP000800038">
    <property type="component" value="Unassembled WGS sequence"/>
</dbReference>
<comment type="similarity">
    <text evidence="1">Belongs to the IUNH family.</text>
</comment>
<proteinExistence type="inferred from homology"/>
<reference evidence="6" key="1">
    <citation type="journal article" date="2020" name="Stud. Mycol.">
        <title>101 Dothideomycetes genomes: a test case for predicting lifestyles and emergence of pathogens.</title>
        <authorList>
            <person name="Haridas S."/>
            <person name="Albert R."/>
            <person name="Binder M."/>
            <person name="Bloem J."/>
            <person name="Labutti K."/>
            <person name="Salamov A."/>
            <person name="Andreopoulos B."/>
            <person name="Baker S."/>
            <person name="Barry K."/>
            <person name="Bills G."/>
            <person name="Bluhm B."/>
            <person name="Cannon C."/>
            <person name="Castanera R."/>
            <person name="Culley D."/>
            <person name="Daum C."/>
            <person name="Ezra D."/>
            <person name="Gonzalez J."/>
            <person name="Henrissat B."/>
            <person name="Kuo A."/>
            <person name="Liang C."/>
            <person name="Lipzen A."/>
            <person name="Lutzoni F."/>
            <person name="Magnuson J."/>
            <person name="Mondo S."/>
            <person name="Nolan M."/>
            <person name="Ohm R."/>
            <person name="Pangilinan J."/>
            <person name="Park H.-J."/>
            <person name="Ramirez L."/>
            <person name="Alfaro M."/>
            <person name="Sun H."/>
            <person name="Tritt A."/>
            <person name="Yoshinaga Y."/>
            <person name="Zwiers L.-H."/>
            <person name="Turgeon B."/>
            <person name="Goodwin S."/>
            <person name="Spatafora J."/>
            <person name="Crous P."/>
            <person name="Grigoriev I."/>
        </authorList>
    </citation>
    <scope>NUCLEOTIDE SEQUENCE</scope>
    <source>
        <strain evidence="6">CBS 161.51</strain>
    </source>
</reference>
<dbReference type="SUPFAM" id="SSF53590">
    <property type="entry name" value="Nucleoside hydrolase"/>
    <property type="match status" value="1"/>
</dbReference>
<gene>
    <name evidence="6" type="ORF">EJ02DRAFT_456894</name>
</gene>
<sequence>MLIKPLLLSAFGLWSLGRTATSYPANGSSPLKVIIDTDFNTIGDDGQVLALAAQLHASKNIEILGLTIVAGNQYLDQGVADCLKAVERVGLEEKVGVYAGAEIPFLHDYASFQLEQALFGNATRYAAAYTKPKTDQLVAPPDGFATHTLPQKQHAVDFIIESVHRNPGEITILAIGPLTNLALAIRKDPSIVPLIKQTVIMGGQIYVQGNANTGAAETNWWFDPESARVVLRADISKKIITLDVTNTVAISNDTYNAIANNEPATPITSLFKDIERWGFVYDTVALASLVEPSLDLDVRELYVDLTCDFTADYGKGVAWIEDPYPGIGVESVSPVVFRINNSRFFELYVDLLTRPVPVVVS</sequence>
<organism evidence="6 7">
    <name type="scientific">Clathrospora elynae</name>
    <dbReference type="NCBI Taxonomy" id="706981"/>
    <lineage>
        <taxon>Eukaryota</taxon>
        <taxon>Fungi</taxon>
        <taxon>Dikarya</taxon>
        <taxon>Ascomycota</taxon>
        <taxon>Pezizomycotina</taxon>
        <taxon>Dothideomycetes</taxon>
        <taxon>Pleosporomycetidae</taxon>
        <taxon>Pleosporales</taxon>
        <taxon>Diademaceae</taxon>
        <taxon>Clathrospora</taxon>
    </lineage>
</organism>
<feature type="domain" description="Inosine/uridine-preferring nucleoside hydrolase" evidence="5">
    <location>
        <begin position="33"/>
        <end position="345"/>
    </location>
</feature>
<name>A0A6A5SJ92_9PLEO</name>
<dbReference type="Pfam" id="PF01156">
    <property type="entry name" value="IU_nuc_hydro"/>
    <property type="match status" value="1"/>
</dbReference>
<dbReference type="GO" id="GO:0005829">
    <property type="term" value="C:cytosol"/>
    <property type="evidence" value="ECO:0007669"/>
    <property type="project" value="TreeGrafter"/>
</dbReference>